<accession>A0A225NDH1</accession>
<proteinExistence type="predicted"/>
<dbReference type="Proteomes" id="UP000215377">
    <property type="component" value="Unassembled WGS sequence"/>
</dbReference>
<evidence type="ECO:0000313" key="1">
    <source>
        <dbReference type="EMBL" id="OWU69966.1"/>
    </source>
</evidence>
<dbReference type="RefSeq" id="WP_088651893.1">
    <property type="nucleotide sequence ID" value="NZ_AQQR01000013.1"/>
</dbReference>
<sequence length="101" mass="11492">MSSNLRDFARFGMLCAPSWDKIATEQVVADEILDRMCDWLRPHDFMMNSFHGPAFTEYMGGDDSIATGRQWDLFWPDGDIWKGGLLTQGLYVSPSRDLVIA</sequence>
<evidence type="ECO:0000313" key="2">
    <source>
        <dbReference type="Proteomes" id="UP000215377"/>
    </source>
</evidence>
<protein>
    <submittedName>
        <fullName evidence="1">Uncharacterized protein</fullName>
    </submittedName>
</protein>
<comment type="caution">
    <text evidence="1">The sequence shown here is derived from an EMBL/GenBank/DDBJ whole genome shotgun (WGS) entry which is preliminary data.</text>
</comment>
<keyword evidence="2" id="KW-1185">Reference proteome</keyword>
<name>A0A225NDH1_9RHOB</name>
<gene>
    <name evidence="1" type="ORF">ATO3_21020</name>
</gene>
<reference evidence="1 2" key="1">
    <citation type="submission" date="2013-04" db="EMBL/GenBank/DDBJ databases">
        <title>Oceanicola sp. 22II1-22F33 Genome Sequencing.</title>
        <authorList>
            <person name="Lai Q."/>
            <person name="Li G."/>
            <person name="Shao Z."/>
        </authorList>
    </citation>
    <scope>NUCLEOTIDE SEQUENCE [LARGE SCALE GENOMIC DNA]</scope>
    <source>
        <strain evidence="1 2">22II1-22F33</strain>
    </source>
</reference>
<dbReference type="Gene3D" id="3.40.710.10">
    <property type="entry name" value="DD-peptidase/beta-lactamase superfamily"/>
    <property type="match status" value="1"/>
</dbReference>
<dbReference type="SUPFAM" id="SSF56601">
    <property type="entry name" value="beta-lactamase/transpeptidase-like"/>
    <property type="match status" value="1"/>
</dbReference>
<dbReference type="OrthoDB" id="9814204at2"/>
<dbReference type="AlphaFoldDB" id="A0A225NDH1"/>
<organism evidence="1 2">
    <name type="scientific">Marinibacterium profundimaris</name>
    <dbReference type="NCBI Taxonomy" id="1679460"/>
    <lineage>
        <taxon>Bacteria</taxon>
        <taxon>Pseudomonadati</taxon>
        <taxon>Pseudomonadota</taxon>
        <taxon>Alphaproteobacteria</taxon>
        <taxon>Rhodobacterales</taxon>
        <taxon>Paracoccaceae</taxon>
        <taxon>Marinibacterium</taxon>
    </lineage>
</organism>
<dbReference type="InterPro" id="IPR012338">
    <property type="entry name" value="Beta-lactam/transpept-like"/>
</dbReference>
<dbReference type="EMBL" id="AQQR01000013">
    <property type="protein sequence ID" value="OWU69966.1"/>
    <property type="molecule type" value="Genomic_DNA"/>
</dbReference>